<dbReference type="PROSITE" id="PS00061">
    <property type="entry name" value="ADH_SHORT"/>
    <property type="match status" value="1"/>
</dbReference>
<evidence type="ECO:0000256" key="2">
    <source>
        <dbReference type="ARBA" id="ARBA00022857"/>
    </source>
</evidence>
<evidence type="ECO:0000313" key="4">
    <source>
        <dbReference type="Proteomes" id="UP000799770"/>
    </source>
</evidence>
<dbReference type="NCBIfam" id="NF005559">
    <property type="entry name" value="PRK07231.1"/>
    <property type="match status" value="1"/>
</dbReference>
<dbReference type="InterPro" id="IPR036291">
    <property type="entry name" value="NAD(P)-bd_dom_sf"/>
</dbReference>
<dbReference type="GO" id="GO:0016616">
    <property type="term" value="F:oxidoreductase activity, acting on the CH-OH group of donors, NAD or NADP as acceptor"/>
    <property type="evidence" value="ECO:0007669"/>
    <property type="project" value="TreeGrafter"/>
</dbReference>
<evidence type="ECO:0000313" key="3">
    <source>
        <dbReference type="EMBL" id="KAF2109836.1"/>
    </source>
</evidence>
<gene>
    <name evidence="3" type="ORF">BDV96DRAFT_502096</name>
</gene>
<dbReference type="PRINTS" id="PR00081">
    <property type="entry name" value="GDHRDH"/>
</dbReference>
<protein>
    <submittedName>
        <fullName evidence="3">Short-chain dehydrogenase/reductase-like protein</fullName>
    </submittedName>
</protein>
<dbReference type="OrthoDB" id="417891at2759"/>
<name>A0A6A5YRX1_9PLEO</name>
<dbReference type="InterPro" id="IPR002347">
    <property type="entry name" value="SDR_fam"/>
</dbReference>
<accession>A0A6A5YRX1</accession>
<proteinExistence type="inferred from homology"/>
<dbReference type="PANTHER" id="PTHR42760:SF124">
    <property type="entry name" value="SHORT-CHAIN DEHYDROGENASE_REDUCTASE"/>
    <property type="match status" value="1"/>
</dbReference>
<dbReference type="FunFam" id="3.40.50.720:FF:000084">
    <property type="entry name" value="Short-chain dehydrogenase reductase"/>
    <property type="match status" value="1"/>
</dbReference>
<dbReference type="EMBL" id="ML977340">
    <property type="protein sequence ID" value="KAF2109836.1"/>
    <property type="molecule type" value="Genomic_DNA"/>
</dbReference>
<dbReference type="InterPro" id="IPR020904">
    <property type="entry name" value="Sc_DH/Rdtase_CS"/>
</dbReference>
<dbReference type="SUPFAM" id="SSF51735">
    <property type="entry name" value="NAD(P)-binding Rossmann-fold domains"/>
    <property type="match status" value="1"/>
</dbReference>
<dbReference type="Pfam" id="PF13561">
    <property type="entry name" value="adh_short_C2"/>
    <property type="match status" value="1"/>
</dbReference>
<evidence type="ECO:0000256" key="1">
    <source>
        <dbReference type="ARBA" id="ARBA00006484"/>
    </source>
</evidence>
<dbReference type="AlphaFoldDB" id="A0A6A5YRX1"/>
<dbReference type="PANTHER" id="PTHR42760">
    <property type="entry name" value="SHORT-CHAIN DEHYDROGENASES/REDUCTASES FAMILY MEMBER"/>
    <property type="match status" value="1"/>
</dbReference>
<dbReference type="CDD" id="cd05233">
    <property type="entry name" value="SDR_c"/>
    <property type="match status" value="1"/>
</dbReference>
<organism evidence="3 4">
    <name type="scientific">Lophiotrema nucula</name>
    <dbReference type="NCBI Taxonomy" id="690887"/>
    <lineage>
        <taxon>Eukaryota</taxon>
        <taxon>Fungi</taxon>
        <taxon>Dikarya</taxon>
        <taxon>Ascomycota</taxon>
        <taxon>Pezizomycotina</taxon>
        <taxon>Dothideomycetes</taxon>
        <taxon>Pleosporomycetidae</taxon>
        <taxon>Pleosporales</taxon>
        <taxon>Lophiotremataceae</taxon>
        <taxon>Lophiotrema</taxon>
    </lineage>
</organism>
<keyword evidence="4" id="KW-1185">Reference proteome</keyword>
<dbReference type="Proteomes" id="UP000799770">
    <property type="component" value="Unassembled WGS sequence"/>
</dbReference>
<comment type="similarity">
    <text evidence="1">Belongs to the short-chain dehydrogenases/reductases (SDR) family.</text>
</comment>
<dbReference type="PRINTS" id="PR00080">
    <property type="entry name" value="SDRFAMILY"/>
</dbReference>
<sequence>MAAGRLANKVAIITGSASGIGRATALAYAREGARIVCSDIREEPRELRKESSDLTTMQELESIKADFIFQKADTTKSEDVEALVKKAVEKYGRLDIMVNNAGVAFDDYPVWDFPEEFYDTTLAVNTKGVFLGTKYASKQMISQDPHPSGDRGWIINLSSVLGLNGTPGTVAYSASKHGVMGLTKAAAWDCAKFRIHVNAICPGYTATSMTSGIWDREERRAQLEKMHPFRGLGEAEDLARAAVFLASEDARWVTGVGLPVDGGYSCM</sequence>
<keyword evidence="2" id="KW-0521">NADP</keyword>
<reference evidence="3" key="1">
    <citation type="journal article" date="2020" name="Stud. Mycol.">
        <title>101 Dothideomycetes genomes: a test case for predicting lifestyles and emergence of pathogens.</title>
        <authorList>
            <person name="Haridas S."/>
            <person name="Albert R."/>
            <person name="Binder M."/>
            <person name="Bloem J."/>
            <person name="Labutti K."/>
            <person name="Salamov A."/>
            <person name="Andreopoulos B."/>
            <person name="Baker S."/>
            <person name="Barry K."/>
            <person name="Bills G."/>
            <person name="Bluhm B."/>
            <person name="Cannon C."/>
            <person name="Castanera R."/>
            <person name="Culley D."/>
            <person name="Daum C."/>
            <person name="Ezra D."/>
            <person name="Gonzalez J."/>
            <person name="Henrissat B."/>
            <person name="Kuo A."/>
            <person name="Liang C."/>
            <person name="Lipzen A."/>
            <person name="Lutzoni F."/>
            <person name="Magnuson J."/>
            <person name="Mondo S."/>
            <person name="Nolan M."/>
            <person name="Ohm R."/>
            <person name="Pangilinan J."/>
            <person name="Park H.-J."/>
            <person name="Ramirez L."/>
            <person name="Alfaro M."/>
            <person name="Sun H."/>
            <person name="Tritt A."/>
            <person name="Yoshinaga Y."/>
            <person name="Zwiers L.-H."/>
            <person name="Turgeon B."/>
            <person name="Goodwin S."/>
            <person name="Spatafora J."/>
            <person name="Crous P."/>
            <person name="Grigoriev I."/>
        </authorList>
    </citation>
    <scope>NUCLEOTIDE SEQUENCE</scope>
    <source>
        <strain evidence="3">CBS 627.86</strain>
    </source>
</reference>
<dbReference type="Gene3D" id="3.40.50.720">
    <property type="entry name" value="NAD(P)-binding Rossmann-like Domain"/>
    <property type="match status" value="1"/>
</dbReference>